<dbReference type="GO" id="GO:0000995">
    <property type="term" value="F:RNA polymerase III general transcription initiation factor activity"/>
    <property type="evidence" value="ECO:0007669"/>
    <property type="project" value="TreeGrafter"/>
</dbReference>
<evidence type="ECO:0000256" key="1">
    <source>
        <dbReference type="ARBA" id="ARBA00004123"/>
    </source>
</evidence>
<dbReference type="PANTHER" id="PTHR11618">
    <property type="entry name" value="TRANSCRIPTION INITIATION FACTOR IIB-RELATED"/>
    <property type="match status" value="1"/>
</dbReference>
<dbReference type="AlphaFoldDB" id="R7S2E1"/>
<proteinExistence type="inferred from homology"/>
<reference evidence="11" key="1">
    <citation type="journal article" date="2012" name="Science">
        <title>The Paleozoic origin of enzymatic lignin decomposition reconstructed from 31 fungal genomes.</title>
        <authorList>
            <person name="Floudas D."/>
            <person name="Binder M."/>
            <person name="Riley R."/>
            <person name="Barry K."/>
            <person name="Blanchette R.A."/>
            <person name="Henrissat B."/>
            <person name="Martinez A.T."/>
            <person name="Otillar R."/>
            <person name="Spatafora J.W."/>
            <person name="Yadav J.S."/>
            <person name="Aerts A."/>
            <person name="Benoit I."/>
            <person name="Boyd A."/>
            <person name="Carlson A."/>
            <person name="Copeland A."/>
            <person name="Coutinho P.M."/>
            <person name="de Vries R.P."/>
            <person name="Ferreira P."/>
            <person name="Findley K."/>
            <person name="Foster B."/>
            <person name="Gaskell J."/>
            <person name="Glotzer D."/>
            <person name="Gorecki P."/>
            <person name="Heitman J."/>
            <person name="Hesse C."/>
            <person name="Hori C."/>
            <person name="Igarashi K."/>
            <person name="Jurgens J.A."/>
            <person name="Kallen N."/>
            <person name="Kersten P."/>
            <person name="Kohler A."/>
            <person name="Kuees U."/>
            <person name="Kumar T.K.A."/>
            <person name="Kuo A."/>
            <person name="LaButti K."/>
            <person name="Larrondo L.F."/>
            <person name="Lindquist E."/>
            <person name="Ling A."/>
            <person name="Lombard V."/>
            <person name="Lucas S."/>
            <person name="Lundell T."/>
            <person name="Martin R."/>
            <person name="McLaughlin D.J."/>
            <person name="Morgenstern I."/>
            <person name="Morin E."/>
            <person name="Murat C."/>
            <person name="Nagy L.G."/>
            <person name="Nolan M."/>
            <person name="Ohm R.A."/>
            <person name="Patyshakuliyeva A."/>
            <person name="Rokas A."/>
            <person name="Ruiz-Duenas F.J."/>
            <person name="Sabat G."/>
            <person name="Salamov A."/>
            <person name="Samejima M."/>
            <person name="Schmutz J."/>
            <person name="Slot J.C."/>
            <person name="St John F."/>
            <person name="Stenlid J."/>
            <person name="Sun H."/>
            <person name="Sun S."/>
            <person name="Syed K."/>
            <person name="Tsang A."/>
            <person name="Wiebenga A."/>
            <person name="Young D."/>
            <person name="Pisabarro A."/>
            <person name="Eastwood D.C."/>
            <person name="Martin F."/>
            <person name="Cullen D."/>
            <person name="Grigoriev I.V."/>
            <person name="Hibbett D.S."/>
        </authorList>
    </citation>
    <scope>NUCLEOTIDE SEQUENCE [LARGE SCALE GENOMIC DNA]</scope>
    <source>
        <strain evidence="11">HHB-11173 SS5</strain>
    </source>
</reference>
<dbReference type="GO" id="GO:0008270">
    <property type="term" value="F:zinc ion binding"/>
    <property type="evidence" value="ECO:0007669"/>
    <property type="project" value="UniProtKB-KW"/>
</dbReference>
<feature type="region of interest" description="Disordered" evidence="9">
    <location>
        <begin position="530"/>
        <end position="560"/>
    </location>
</feature>
<sequence>MATCRCKECGGDVVWDTEAGSSICTECGTLEDASQSVLTSSQYDAQDTFVFDNSQATTLKSLRHSGRNLAGQEKHARHTRNTLAMHSYILGILTRLSHPGLLPRANTLFDNAMTTGKLRWGRKAKLTAGASIIIALRESGRSSFLDDIAHMIEETPLRLSRTFSSTVRLLRLDLVLADPASHLQAVSAHINALIDTSPGASLRVPLPASLIKVLRSLQIHFPNVIKTSTSLSTLIARTNALAHLSTPATACALFLLSLEAEQRTSLPNYSELAKALGARFNVSGGVVMERYKVIYDLVEQWIRDIPWLEAHEKKGKGRSKVAKRVVVARGLKDVVQFQEELWRKALAEAAKPVLTLELDEEELAEDEVMSQSDGSSARAGSEAGASAANSLKRSSQSPAPSAPATMKRRKTGQSKNVDHATDFLLHPSSAQSIPGAESALGYAPSTSHHPSGRHVQYHFPLLSHVLAGDSQTLSSSRPPTRLQMLAGLRGGSGEEQVADEELFEEGELEGLMRDEAEREVVRRALDWHDEEERQETAREVKKKGKRKAGESEQDDGTRRIDMEAYQRLMMGFQDEEAVDSELDLGTGPNDDTFQHDFGLWSADGEEGLEVSAWRPPTPERAAYDDSRYDH</sequence>
<protein>
    <recommendedName>
        <fullName evidence="12">TFIIB-type domain-containing protein</fullName>
    </recommendedName>
</protein>
<keyword evidence="8" id="KW-0539">Nucleus</keyword>
<accession>R7S2E1</accession>
<evidence type="ECO:0008006" key="12">
    <source>
        <dbReference type="Google" id="ProtNLM"/>
    </source>
</evidence>
<evidence type="ECO:0000313" key="10">
    <source>
        <dbReference type="EMBL" id="EIN03416.1"/>
    </source>
</evidence>
<dbReference type="PANTHER" id="PTHR11618:SF4">
    <property type="entry name" value="TRANSCRIPTION FACTOR IIIB 90 KDA SUBUNIT"/>
    <property type="match status" value="1"/>
</dbReference>
<dbReference type="HOGENOM" id="CLU_030895_0_0_1"/>
<dbReference type="GO" id="GO:0097550">
    <property type="term" value="C:transcription preinitiation complex"/>
    <property type="evidence" value="ECO:0007669"/>
    <property type="project" value="TreeGrafter"/>
</dbReference>
<dbReference type="eggNOG" id="ENOG502SATI">
    <property type="taxonomic scope" value="Eukaryota"/>
</dbReference>
<dbReference type="OrthoDB" id="2527864at2759"/>
<dbReference type="GO" id="GO:0000126">
    <property type="term" value="C:transcription factor TFIIIB complex"/>
    <property type="evidence" value="ECO:0007669"/>
    <property type="project" value="TreeGrafter"/>
</dbReference>
<feature type="compositionally biased region" description="Basic and acidic residues" evidence="9">
    <location>
        <begin position="530"/>
        <end position="539"/>
    </location>
</feature>
<evidence type="ECO:0000256" key="7">
    <source>
        <dbReference type="ARBA" id="ARBA00023163"/>
    </source>
</evidence>
<organism evidence="10 11">
    <name type="scientific">Punctularia strigosozonata (strain HHB-11173)</name>
    <name type="common">White-rot fungus</name>
    <dbReference type="NCBI Taxonomy" id="741275"/>
    <lineage>
        <taxon>Eukaryota</taxon>
        <taxon>Fungi</taxon>
        <taxon>Dikarya</taxon>
        <taxon>Basidiomycota</taxon>
        <taxon>Agaricomycotina</taxon>
        <taxon>Agaricomycetes</taxon>
        <taxon>Corticiales</taxon>
        <taxon>Punctulariaceae</taxon>
        <taxon>Punctularia</taxon>
    </lineage>
</organism>
<evidence type="ECO:0000256" key="3">
    <source>
        <dbReference type="ARBA" id="ARBA00022723"/>
    </source>
</evidence>
<dbReference type="GO" id="GO:0070897">
    <property type="term" value="P:transcription preinitiation complex assembly"/>
    <property type="evidence" value="ECO:0007669"/>
    <property type="project" value="InterPro"/>
</dbReference>
<dbReference type="EMBL" id="JH687570">
    <property type="protein sequence ID" value="EIN03416.1"/>
    <property type="molecule type" value="Genomic_DNA"/>
</dbReference>
<keyword evidence="3" id="KW-0479">Metal-binding</keyword>
<dbReference type="Proteomes" id="UP000054196">
    <property type="component" value="Unassembled WGS sequence"/>
</dbReference>
<evidence type="ECO:0000256" key="8">
    <source>
        <dbReference type="ARBA" id="ARBA00023242"/>
    </source>
</evidence>
<feature type="region of interest" description="Disordered" evidence="9">
    <location>
        <begin position="362"/>
        <end position="415"/>
    </location>
</feature>
<feature type="region of interest" description="Disordered" evidence="9">
    <location>
        <begin position="429"/>
        <end position="454"/>
    </location>
</feature>
<keyword evidence="5" id="KW-0862">Zinc</keyword>
<feature type="compositionally biased region" description="Basic and acidic residues" evidence="9">
    <location>
        <begin position="547"/>
        <end position="560"/>
    </location>
</feature>
<evidence type="ECO:0000256" key="5">
    <source>
        <dbReference type="ARBA" id="ARBA00022833"/>
    </source>
</evidence>
<evidence type="ECO:0000256" key="9">
    <source>
        <dbReference type="SAM" id="MobiDB-lite"/>
    </source>
</evidence>
<comment type="subcellular location">
    <subcellularLocation>
        <location evidence="1">Nucleus</location>
    </subcellularLocation>
</comment>
<feature type="compositionally biased region" description="Basic and acidic residues" evidence="9">
    <location>
        <begin position="621"/>
        <end position="630"/>
    </location>
</feature>
<keyword evidence="6" id="KW-0805">Transcription regulation</keyword>
<comment type="similarity">
    <text evidence="2">Belongs to the TFIIB family.</text>
</comment>
<dbReference type="GeneID" id="18881772"/>
<dbReference type="RefSeq" id="XP_007389356.1">
    <property type="nucleotide sequence ID" value="XM_007389294.1"/>
</dbReference>
<gene>
    <name evidence="10" type="ORF">PUNSTDRAFT_147062</name>
</gene>
<dbReference type="CDD" id="cd00043">
    <property type="entry name" value="CYCLIN_SF"/>
    <property type="match status" value="1"/>
</dbReference>
<keyword evidence="11" id="KW-1185">Reference proteome</keyword>
<keyword evidence="4" id="KW-0863">Zinc-finger</keyword>
<feature type="compositionally biased region" description="Low complexity" evidence="9">
    <location>
        <begin position="372"/>
        <end position="404"/>
    </location>
</feature>
<evidence type="ECO:0000313" key="11">
    <source>
        <dbReference type="Proteomes" id="UP000054196"/>
    </source>
</evidence>
<dbReference type="GO" id="GO:0005634">
    <property type="term" value="C:nucleus"/>
    <property type="evidence" value="ECO:0007669"/>
    <property type="project" value="UniProtKB-SubCell"/>
</dbReference>
<dbReference type="InterPro" id="IPR000812">
    <property type="entry name" value="TFIIB"/>
</dbReference>
<evidence type="ECO:0000256" key="2">
    <source>
        <dbReference type="ARBA" id="ARBA00010857"/>
    </source>
</evidence>
<dbReference type="GO" id="GO:0001006">
    <property type="term" value="F:RNA polymerase III type 3 promoter sequence-specific DNA binding"/>
    <property type="evidence" value="ECO:0007669"/>
    <property type="project" value="TreeGrafter"/>
</dbReference>
<dbReference type="OMA" id="QFQEEIW"/>
<keyword evidence="7" id="KW-0804">Transcription</keyword>
<evidence type="ECO:0000256" key="6">
    <source>
        <dbReference type="ARBA" id="ARBA00023015"/>
    </source>
</evidence>
<evidence type="ECO:0000256" key="4">
    <source>
        <dbReference type="ARBA" id="ARBA00022771"/>
    </source>
</evidence>
<dbReference type="KEGG" id="psq:PUNSTDRAFT_147062"/>
<feature type="region of interest" description="Disordered" evidence="9">
    <location>
        <begin position="574"/>
        <end position="630"/>
    </location>
</feature>
<name>R7S2E1_PUNST</name>
<dbReference type="Gene3D" id="1.10.472.170">
    <property type="match status" value="1"/>
</dbReference>